<reference evidence="1" key="1">
    <citation type="submission" date="2023-10" db="EMBL/GenBank/DDBJ databases">
        <title>The first scallop-associated chemosynthetic bacterial symbiont.</title>
        <authorList>
            <person name="Lin Y.-T."/>
            <person name="Sun J."/>
            <person name="Ip J.C.-H."/>
            <person name="He X."/>
            <person name="Gao Z.-M."/>
            <person name="Perez M."/>
            <person name="Xu T."/>
            <person name="Qian P.-Y."/>
            <person name="Qiu J.-W."/>
        </authorList>
    </citation>
    <scope>NUCLEOTIDE SEQUENCE</scope>
    <source>
        <strain evidence="1">Gill1</strain>
    </source>
</reference>
<dbReference type="EMBL" id="CP138327">
    <property type="protein sequence ID" value="WXT99744.1"/>
    <property type="molecule type" value="Genomic_DNA"/>
</dbReference>
<accession>A0AAU6PFE5</accession>
<protein>
    <submittedName>
        <fullName evidence="1">Uncharacterized protein</fullName>
    </submittedName>
</protein>
<sequence length="113" mass="13572">MELFYYWSMYINSKEYDGFKDRDKQLYKNAGIDLAIIKTSRQKMEGGKYHFWSPSKETLSGYGFDTTHLWHSSNKEEKFEAIKYICENKIDYSATRDTKKCRETFSQKFLIEN</sequence>
<evidence type="ECO:0000313" key="1">
    <source>
        <dbReference type="EMBL" id="WXT99744.1"/>
    </source>
</evidence>
<gene>
    <name evidence="1" type="ORF">Ctma_0448</name>
</gene>
<name>A0AAU6PFE5_9GAMM</name>
<organism evidence="1">
    <name type="scientific">Catillopecten margaritatus gill symbiont</name>
    <dbReference type="NCBI Taxonomy" id="3083288"/>
    <lineage>
        <taxon>Bacteria</taxon>
        <taxon>Pseudomonadati</taxon>
        <taxon>Pseudomonadota</taxon>
        <taxon>Gammaproteobacteria</taxon>
        <taxon>sulfur-oxidizing symbionts</taxon>
    </lineage>
</organism>
<proteinExistence type="predicted"/>
<dbReference type="AlphaFoldDB" id="A0AAU6PFE5"/>